<feature type="region of interest" description="Disordered" evidence="1">
    <location>
        <begin position="610"/>
        <end position="663"/>
    </location>
</feature>
<sequence>MWRRLILSKFTESIGSKVIRKENDAGNAFNVNEIMDSIDEIITLKETTELTTRTLFGAEQTKQSNFKVHQDRFISSRVPSIHRNKPACLCGETHLPQQCSKCSSPEERRAGARRQRVCWRCFVNGHNSRLCPTVSKCPKCNEDHHSSLCTSNGSRSQPANTLSCSQYPSSIASSQTALICTTLANHSSSKHPPRSHNQLQESGIERAFPTTTSQRNMKTERNQPASGQYVPNIASARIFDEYQMDYRAVTLLIDSRAQRSFIKSSFGTSVKLPSLGTTSYTAVGMRGLQKTSQPGEVRITLKSLRSAKKLKHVSVLTEDTLIAPTRTAKLSEVDRSFITKKKIPIAQRSLLPANVSPDILIGQDLLHRILDHNSAAIKLPSGLMLTPTIFGYTITGTSTTPSSMKQGRGAQYSSLIVSAPVISSKGDSKTGINISEAEAIPANIGDPTPIRRSAAKVRLKQVSQILSKETPRKKKGPIGKPKATLQTPSVSQNDKDVFSNKDPRDTFYALLNSVNEIKRKPNRMEGSLRRLNERMHTLDLRAQQVTQTELPRKGALQCPMVPTKRCCEFCCMIGHQATNCQIRSAILQASMERIAQRPVNQLSLLKIHSSSHDQNKESLTHRARATTPRKPSSTSRKKSNAPVRRQPLRAAKNQVPFNASVPS</sequence>
<feature type="compositionally biased region" description="Basic and acidic residues" evidence="1">
    <location>
        <begin position="610"/>
        <end position="620"/>
    </location>
</feature>
<dbReference type="Proteomes" id="UP000025227">
    <property type="component" value="Unplaced"/>
</dbReference>
<name>A0A7I4YVS9_HAECO</name>
<evidence type="ECO:0000256" key="1">
    <source>
        <dbReference type="SAM" id="MobiDB-lite"/>
    </source>
</evidence>
<organism evidence="2 3">
    <name type="scientific">Haemonchus contortus</name>
    <name type="common">Barber pole worm</name>
    <dbReference type="NCBI Taxonomy" id="6289"/>
    <lineage>
        <taxon>Eukaryota</taxon>
        <taxon>Metazoa</taxon>
        <taxon>Ecdysozoa</taxon>
        <taxon>Nematoda</taxon>
        <taxon>Chromadorea</taxon>
        <taxon>Rhabditida</taxon>
        <taxon>Rhabditina</taxon>
        <taxon>Rhabditomorpha</taxon>
        <taxon>Strongyloidea</taxon>
        <taxon>Trichostrongylidae</taxon>
        <taxon>Haemonchus</taxon>
    </lineage>
</organism>
<keyword evidence="2" id="KW-1185">Reference proteome</keyword>
<dbReference type="OrthoDB" id="5868234at2759"/>
<proteinExistence type="predicted"/>
<reference evidence="3" key="1">
    <citation type="submission" date="2020-12" db="UniProtKB">
        <authorList>
            <consortium name="WormBaseParasite"/>
        </authorList>
    </citation>
    <scope>IDENTIFICATION</scope>
    <source>
        <strain evidence="3">MHco3</strain>
    </source>
</reference>
<feature type="region of interest" description="Disordered" evidence="1">
    <location>
        <begin position="465"/>
        <end position="499"/>
    </location>
</feature>
<accession>A0A7I4YVS9</accession>
<evidence type="ECO:0000313" key="3">
    <source>
        <dbReference type="WBParaSite" id="HCON_00154060-00001"/>
    </source>
</evidence>
<evidence type="ECO:0000313" key="2">
    <source>
        <dbReference type="Proteomes" id="UP000025227"/>
    </source>
</evidence>
<dbReference type="WBParaSite" id="HCON_00154060-00001">
    <property type="protein sequence ID" value="HCON_00154060-00001"/>
    <property type="gene ID" value="HCON_00154060"/>
</dbReference>
<dbReference type="AlphaFoldDB" id="A0A7I4YVS9"/>
<protein>
    <submittedName>
        <fullName evidence="3">CCHC-type domain-containing protein</fullName>
    </submittedName>
</protein>